<accession>A0A0D2GG16</accession>
<dbReference type="EMBL" id="AZAC01000014">
    <property type="protein sequence ID" value="KIX13867.1"/>
    <property type="molecule type" value="Genomic_DNA"/>
</dbReference>
<name>A0A0D2GG16_9BACT</name>
<evidence type="ECO:0000313" key="2">
    <source>
        <dbReference type="Proteomes" id="UP000032233"/>
    </source>
</evidence>
<proteinExistence type="predicted"/>
<keyword evidence="2" id="KW-1185">Reference proteome</keyword>
<protein>
    <submittedName>
        <fullName evidence="1">Uncharacterized protein</fullName>
    </submittedName>
</protein>
<dbReference type="Pfam" id="PF20181">
    <property type="entry name" value="DUF6544"/>
    <property type="match status" value="1"/>
</dbReference>
<organism evidence="1 2">
    <name type="scientific">Dethiosulfatarculus sandiegensis</name>
    <dbReference type="NCBI Taxonomy" id="1429043"/>
    <lineage>
        <taxon>Bacteria</taxon>
        <taxon>Pseudomonadati</taxon>
        <taxon>Thermodesulfobacteriota</taxon>
        <taxon>Desulfarculia</taxon>
        <taxon>Desulfarculales</taxon>
        <taxon>Desulfarculaceae</taxon>
        <taxon>Dethiosulfatarculus</taxon>
    </lineage>
</organism>
<dbReference type="AlphaFoldDB" id="A0A0D2GG16"/>
<dbReference type="RefSeq" id="WP_044348690.1">
    <property type="nucleotide sequence ID" value="NZ_AZAC01000014.1"/>
</dbReference>
<dbReference type="InParanoid" id="A0A0D2GG16"/>
<gene>
    <name evidence="1" type="ORF">X474_11480</name>
</gene>
<reference evidence="1 2" key="1">
    <citation type="submission" date="2013-11" db="EMBL/GenBank/DDBJ databases">
        <title>Metagenomic analysis of a methanogenic consortium involved in long chain n-alkane degradation.</title>
        <authorList>
            <person name="Davidova I.A."/>
            <person name="Callaghan A.V."/>
            <person name="Wawrik B."/>
            <person name="Pruitt S."/>
            <person name="Marks C."/>
            <person name="Duncan K.E."/>
            <person name="Suflita J.M."/>
        </authorList>
    </citation>
    <scope>NUCLEOTIDE SEQUENCE [LARGE SCALE GENOMIC DNA]</scope>
    <source>
        <strain evidence="1 2">SPR</strain>
    </source>
</reference>
<dbReference type="Proteomes" id="UP000032233">
    <property type="component" value="Unassembled WGS sequence"/>
</dbReference>
<sequence>MPFVKILRVLVVLILLGCVGLYGADYLGADRFEQRHQDLLKSMHHMADQTATEQYKRTDLADLPPLVRQYLEKAAPLDQPKAELTRVWQKGRIKTTEDSSWSDFEAREHITLSTRQMVWAAKADLAPLTKLYILTSKLTDSARVDSWLWGLLEVSDRKGQVIRAYLMLRWLAEAVWHPHALLPGPDLKWERTVKKIGSGRAARVSLTQDGITVSGTFLFAASKGAPFFFLADPGPFAELRIRRFFCRYSDWRKEQGTYIPFRMEQGTRYMVSDRSMLEIELLKLEKP</sequence>
<dbReference type="OrthoDB" id="3671061at2"/>
<dbReference type="STRING" id="1429043.X474_11480"/>
<comment type="caution">
    <text evidence="1">The sequence shown here is derived from an EMBL/GenBank/DDBJ whole genome shotgun (WGS) entry which is preliminary data.</text>
</comment>
<dbReference type="InterPro" id="IPR046674">
    <property type="entry name" value="DUF6544"/>
</dbReference>
<evidence type="ECO:0000313" key="1">
    <source>
        <dbReference type="EMBL" id="KIX13867.1"/>
    </source>
</evidence>